<sequence>MNSTASFRELLHRVRVGDQEAARELVTAFEPKVRHSVRGRLTEMRLRHVLDSGDVCQTVLANFFTRAEDGQFSFATPEDLLRLLVTMARNNVLDEARKNRAGRRDRRRVVNDSDHCLSGVFATDPTPSRIVADRDLAEYTYLRLATDERYLLEQRVAGREWADLAAEQNTTPGALRKKLSRAVRRVTAELFPDATADGDDEPLNHLSGAGSSLGR</sequence>
<feature type="domain" description="RNA polymerase sigma-70 ECF-like HTH" evidence="2">
    <location>
        <begin position="6"/>
        <end position="107"/>
    </location>
</feature>
<evidence type="ECO:0000313" key="4">
    <source>
        <dbReference type="Proteomes" id="UP000464178"/>
    </source>
</evidence>
<dbReference type="GO" id="GO:0006352">
    <property type="term" value="P:DNA-templated transcription initiation"/>
    <property type="evidence" value="ECO:0007669"/>
    <property type="project" value="InterPro"/>
</dbReference>
<dbReference type="InterPro" id="IPR053812">
    <property type="entry name" value="HTH_Sigma70_ECF-like"/>
</dbReference>
<name>A0A6P2DKG0_9BACT</name>
<dbReference type="GO" id="GO:0003700">
    <property type="term" value="F:DNA-binding transcription factor activity"/>
    <property type="evidence" value="ECO:0007669"/>
    <property type="project" value="InterPro"/>
</dbReference>
<evidence type="ECO:0000313" key="3">
    <source>
        <dbReference type="EMBL" id="VTS02843.1"/>
    </source>
</evidence>
<evidence type="ECO:0000256" key="1">
    <source>
        <dbReference type="SAM" id="MobiDB-lite"/>
    </source>
</evidence>
<dbReference type="AlphaFoldDB" id="A0A6P2DKG0"/>
<accession>A0A6P2DKG0</accession>
<dbReference type="SUPFAM" id="SSF88946">
    <property type="entry name" value="Sigma2 domain of RNA polymerase sigma factors"/>
    <property type="match status" value="1"/>
</dbReference>
<dbReference type="KEGG" id="gms:SOIL9_73810"/>
<keyword evidence="4" id="KW-1185">Reference proteome</keyword>
<protein>
    <recommendedName>
        <fullName evidence="2">RNA polymerase sigma-70 ECF-like HTH domain-containing protein</fullName>
    </recommendedName>
</protein>
<dbReference type="EMBL" id="LR593886">
    <property type="protein sequence ID" value="VTS02843.1"/>
    <property type="molecule type" value="Genomic_DNA"/>
</dbReference>
<dbReference type="Proteomes" id="UP000464178">
    <property type="component" value="Chromosome"/>
</dbReference>
<evidence type="ECO:0000259" key="2">
    <source>
        <dbReference type="Pfam" id="PF07638"/>
    </source>
</evidence>
<dbReference type="RefSeq" id="WP_162672855.1">
    <property type="nucleotide sequence ID" value="NZ_LR593886.1"/>
</dbReference>
<reference evidence="3 4" key="1">
    <citation type="submission" date="2019-05" db="EMBL/GenBank/DDBJ databases">
        <authorList>
            <consortium name="Science for Life Laboratories"/>
        </authorList>
    </citation>
    <scope>NUCLEOTIDE SEQUENCE [LARGE SCALE GENOMIC DNA]</scope>
    <source>
        <strain evidence="3">Soil9</strain>
    </source>
</reference>
<dbReference type="Gene3D" id="1.10.1740.10">
    <property type="match status" value="1"/>
</dbReference>
<feature type="region of interest" description="Disordered" evidence="1">
    <location>
        <begin position="192"/>
        <end position="215"/>
    </location>
</feature>
<dbReference type="Pfam" id="PF07638">
    <property type="entry name" value="Sigma70_ECF"/>
    <property type="match status" value="1"/>
</dbReference>
<gene>
    <name evidence="3" type="ORF">SOIL9_73810</name>
</gene>
<organism evidence="3 4">
    <name type="scientific">Gemmata massiliana</name>
    <dbReference type="NCBI Taxonomy" id="1210884"/>
    <lineage>
        <taxon>Bacteria</taxon>
        <taxon>Pseudomonadati</taxon>
        <taxon>Planctomycetota</taxon>
        <taxon>Planctomycetia</taxon>
        <taxon>Gemmatales</taxon>
        <taxon>Gemmataceae</taxon>
        <taxon>Gemmata</taxon>
    </lineage>
</organism>
<proteinExistence type="predicted"/>
<dbReference type="InterPro" id="IPR013325">
    <property type="entry name" value="RNA_pol_sigma_r2"/>
</dbReference>